<comment type="caution">
    <text evidence="2">The sequence shown here is derived from an EMBL/GenBank/DDBJ whole genome shotgun (WGS) entry which is preliminary data.</text>
</comment>
<keyword evidence="3" id="KW-1185">Reference proteome</keyword>
<sequence>MKKALLLTAILSLSAVIVACSPSIEEEKKKTIDEVKEIFQDQPKNTNEEIDELSFRLPFNTSIEEEDQHNIVLEKGNDPFVLFHHRNTEAGNESVYHMTTATEESWLVNETFTEDGRFGYVLVRQVEEEKYELVTGADYVKLTTVSSLGDLSKKAKWMMETARSVEWQDK</sequence>
<reference evidence="2 3" key="1">
    <citation type="submission" date="2015-01" db="EMBL/GenBank/DDBJ databases">
        <title>Jeotgalibacillus campisalis genome sequencing.</title>
        <authorList>
            <person name="Goh K.M."/>
            <person name="Chan K.-G."/>
            <person name="Yaakop A.S."/>
            <person name="Ee R."/>
            <person name="Gan H.M."/>
            <person name="Chan C.S."/>
        </authorList>
    </citation>
    <scope>NUCLEOTIDE SEQUENCE [LARGE SCALE GENOMIC DNA]</scope>
    <source>
        <strain evidence="2 3">SF-57</strain>
    </source>
</reference>
<evidence type="ECO:0000313" key="2">
    <source>
        <dbReference type="EMBL" id="KIL46371.1"/>
    </source>
</evidence>
<evidence type="ECO:0000256" key="1">
    <source>
        <dbReference type="SAM" id="SignalP"/>
    </source>
</evidence>
<dbReference type="PROSITE" id="PS51257">
    <property type="entry name" value="PROKAR_LIPOPROTEIN"/>
    <property type="match status" value="1"/>
</dbReference>
<name>A0A0C2VPJ5_9BACL</name>
<dbReference type="OrthoDB" id="2450230at2"/>
<proteinExistence type="predicted"/>
<gene>
    <name evidence="2" type="ORF">KR50_30460</name>
</gene>
<protein>
    <recommendedName>
        <fullName evidence="4">Lipoprotein</fullName>
    </recommendedName>
</protein>
<dbReference type="Proteomes" id="UP000031972">
    <property type="component" value="Unassembled WGS sequence"/>
</dbReference>
<dbReference type="AlphaFoldDB" id="A0A0C2VPJ5"/>
<accession>A0A0C2VPJ5</accession>
<feature type="signal peptide" evidence="1">
    <location>
        <begin position="1"/>
        <end position="19"/>
    </location>
</feature>
<dbReference type="EMBL" id="JXRR01000017">
    <property type="protein sequence ID" value="KIL46371.1"/>
    <property type="molecule type" value="Genomic_DNA"/>
</dbReference>
<dbReference type="RefSeq" id="WP_041060180.1">
    <property type="nucleotide sequence ID" value="NZ_JXRR01000017.1"/>
</dbReference>
<keyword evidence="1" id="KW-0732">Signal</keyword>
<evidence type="ECO:0008006" key="4">
    <source>
        <dbReference type="Google" id="ProtNLM"/>
    </source>
</evidence>
<evidence type="ECO:0000313" key="3">
    <source>
        <dbReference type="Proteomes" id="UP000031972"/>
    </source>
</evidence>
<dbReference type="PATRIC" id="fig|220754.4.peg.3059"/>
<feature type="chain" id="PRO_5038464846" description="Lipoprotein" evidence="1">
    <location>
        <begin position="20"/>
        <end position="170"/>
    </location>
</feature>
<organism evidence="2 3">
    <name type="scientific">Jeotgalibacillus campisalis</name>
    <dbReference type="NCBI Taxonomy" id="220754"/>
    <lineage>
        <taxon>Bacteria</taxon>
        <taxon>Bacillati</taxon>
        <taxon>Bacillota</taxon>
        <taxon>Bacilli</taxon>
        <taxon>Bacillales</taxon>
        <taxon>Caryophanaceae</taxon>
        <taxon>Jeotgalibacillus</taxon>
    </lineage>
</organism>